<protein>
    <recommendedName>
        <fullName evidence="3">Single-stranded DNA-binding protein</fullName>
    </recommendedName>
</protein>
<organism evidence="4 5">
    <name type="scientific">Providencia stuartii (strain MRSN 2154)</name>
    <dbReference type="NCBI Taxonomy" id="1157951"/>
    <lineage>
        <taxon>Bacteria</taxon>
        <taxon>Pseudomonadati</taxon>
        <taxon>Pseudomonadota</taxon>
        <taxon>Gammaproteobacteria</taxon>
        <taxon>Enterobacterales</taxon>
        <taxon>Morganellaceae</taxon>
        <taxon>Providencia</taxon>
    </lineage>
</organism>
<dbReference type="OrthoDB" id="6106682at2"/>
<evidence type="ECO:0000313" key="5">
    <source>
        <dbReference type="Proteomes" id="UP000005012"/>
    </source>
</evidence>
<evidence type="ECO:0000256" key="1">
    <source>
        <dbReference type="ARBA" id="ARBA00022705"/>
    </source>
</evidence>
<dbReference type="GeneID" id="93519248"/>
<proteinExistence type="predicted"/>
<keyword evidence="1" id="KW-0235">DNA replication</keyword>
<sequence length="90" mass="9982">MIKIEINDVDGKVNNKQVISKSTGEVLTFREQVAYIYNGGVYPEKFIVQLDKDASPYAAGFYTLDDSSFTVGDFGSLKIKSIKLIPISNK</sequence>
<keyword evidence="2" id="KW-0238">DNA-binding</keyword>
<dbReference type="SUPFAM" id="SSF50249">
    <property type="entry name" value="Nucleic acid-binding proteins"/>
    <property type="match status" value="1"/>
</dbReference>
<dbReference type="AlphaFoldDB" id="A0A140NIA5"/>
<reference evidence="4 5" key="1">
    <citation type="journal article" date="2012" name="J. Bacteriol.">
        <title>Complete Genome Sequence of Providencia stuartii Clinical Isolate MRSN 2154.</title>
        <authorList>
            <person name="Clifford R.J."/>
            <person name="Hang J."/>
            <person name="Riley M.C."/>
            <person name="Onmus-Leone F."/>
            <person name="Kuschner R.A."/>
            <person name="Lesho E.P."/>
            <person name="Waterman P.E."/>
        </authorList>
    </citation>
    <scope>NUCLEOTIDE SEQUENCE [LARGE SCALE GENOMIC DNA]</scope>
    <source>
        <strain evidence="4 5">MRSN 2154</strain>
    </source>
</reference>
<dbReference type="GO" id="GO:0006260">
    <property type="term" value="P:DNA replication"/>
    <property type="evidence" value="ECO:0007669"/>
    <property type="project" value="UniProtKB-KW"/>
</dbReference>
<evidence type="ECO:0000256" key="3">
    <source>
        <dbReference type="ARBA" id="ARBA00030596"/>
    </source>
</evidence>
<evidence type="ECO:0000256" key="2">
    <source>
        <dbReference type="ARBA" id="ARBA00023125"/>
    </source>
</evidence>
<dbReference type="PATRIC" id="fig|1157951.4.peg.12"/>
<dbReference type="RefSeq" id="WP_014655991.1">
    <property type="nucleotide sequence ID" value="NC_017731.1"/>
</dbReference>
<dbReference type="Proteomes" id="UP000005012">
    <property type="component" value="Chromosome"/>
</dbReference>
<accession>A0A140NIA5</accession>
<name>A0A140NIA5_PROSM</name>
<dbReference type="HOGENOM" id="CLU_166218_1_0_6"/>
<dbReference type="InterPro" id="IPR003512">
    <property type="entry name" value="Phage_M13_G5P_DNA-bd"/>
</dbReference>
<reference evidence="5" key="2">
    <citation type="submission" date="2012-04" db="EMBL/GenBank/DDBJ databases">
        <title>Complete genome sequence of Providencia stuartii clinical isolate MRSN 2154.</title>
        <authorList>
            <person name="Clifford R.J."/>
            <person name="Hang J."/>
            <person name="Riley M.C."/>
            <person name="Onmus-Leone F."/>
            <person name="Kuschner R.A."/>
            <person name="Lesho E.P."/>
            <person name="Waterman P.E."/>
        </authorList>
    </citation>
    <scope>NUCLEOTIDE SEQUENCE [LARGE SCALE GENOMIC DNA]</scope>
    <source>
        <strain evidence="5">MRSN 2154</strain>
    </source>
</reference>
<dbReference type="EMBL" id="CP003488">
    <property type="protein sequence ID" value="AFH91916.1"/>
    <property type="molecule type" value="Genomic_DNA"/>
</dbReference>
<evidence type="ECO:0000313" key="4">
    <source>
        <dbReference type="EMBL" id="AFH91916.1"/>
    </source>
</evidence>
<gene>
    <name evidence="4" type="ordered locus">S70_00055</name>
</gene>
<dbReference type="Pfam" id="PF02303">
    <property type="entry name" value="Phage_DNA_bind"/>
    <property type="match status" value="1"/>
</dbReference>
<dbReference type="KEGG" id="psi:S70_00055"/>
<dbReference type="GO" id="GO:0003697">
    <property type="term" value="F:single-stranded DNA binding"/>
    <property type="evidence" value="ECO:0007669"/>
    <property type="project" value="InterPro"/>
</dbReference>
<dbReference type="Gene3D" id="2.40.50.140">
    <property type="entry name" value="Nucleic acid-binding proteins"/>
    <property type="match status" value="1"/>
</dbReference>
<dbReference type="InterPro" id="IPR012340">
    <property type="entry name" value="NA-bd_OB-fold"/>
</dbReference>